<proteinExistence type="predicted"/>
<comment type="caution">
    <text evidence="1">The sequence shown here is derived from an EMBL/GenBank/DDBJ whole genome shotgun (WGS) entry which is preliminary data.</text>
</comment>
<sequence>MFAINPSKEDLQQTAFRQADMILYMNVDLSKQSSQQIIREMLEFVVIQLRRHTSENHFLNRLRLWYDRSEGQRSEDDEDTPVTAFS</sequence>
<accession>A0A0Q3M272</accession>
<protein>
    <submittedName>
        <fullName evidence="1">Uncharacterized protein</fullName>
    </submittedName>
</protein>
<name>A0A0Q3M272_AMAAE</name>
<evidence type="ECO:0000313" key="1">
    <source>
        <dbReference type="EMBL" id="KQK76781.1"/>
    </source>
</evidence>
<dbReference type="EMBL" id="LMAW01002814">
    <property type="protein sequence ID" value="KQK76781.1"/>
    <property type="molecule type" value="Genomic_DNA"/>
</dbReference>
<reference evidence="1 2" key="1">
    <citation type="submission" date="2015-10" db="EMBL/GenBank/DDBJ databases">
        <authorList>
            <person name="Gilbert D.G."/>
        </authorList>
    </citation>
    <scope>NUCLEOTIDE SEQUENCE [LARGE SCALE GENOMIC DNA]</scope>
    <source>
        <strain evidence="1">FVVF132</strain>
    </source>
</reference>
<dbReference type="AlphaFoldDB" id="A0A0Q3M272"/>
<dbReference type="Proteomes" id="UP000051836">
    <property type="component" value="Unassembled WGS sequence"/>
</dbReference>
<evidence type="ECO:0000313" key="2">
    <source>
        <dbReference type="Proteomes" id="UP000051836"/>
    </source>
</evidence>
<organism evidence="1 2">
    <name type="scientific">Amazona aestiva</name>
    <name type="common">Blue-fronted Amazon parrot</name>
    <dbReference type="NCBI Taxonomy" id="12930"/>
    <lineage>
        <taxon>Eukaryota</taxon>
        <taxon>Metazoa</taxon>
        <taxon>Chordata</taxon>
        <taxon>Craniata</taxon>
        <taxon>Vertebrata</taxon>
        <taxon>Euteleostomi</taxon>
        <taxon>Archelosauria</taxon>
        <taxon>Archosauria</taxon>
        <taxon>Dinosauria</taxon>
        <taxon>Saurischia</taxon>
        <taxon>Theropoda</taxon>
        <taxon>Coelurosauria</taxon>
        <taxon>Aves</taxon>
        <taxon>Neognathae</taxon>
        <taxon>Neoaves</taxon>
        <taxon>Telluraves</taxon>
        <taxon>Australaves</taxon>
        <taxon>Psittaciformes</taxon>
        <taxon>Psittacidae</taxon>
        <taxon>Amazona</taxon>
    </lineage>
</organism>
<keyword evidence="2" id="KW-1185">Reference proteome</keyword>
<gene>
    <name evidence="1" type="ORF">AAES_131595</name>
</gene>